<evidence type="ECO:0000313" key="1">
    <source>
        <dbReference type="EMBL" id="KKM00114.1"/>
    </source>
</evidence>
<organism evidence="1">
    <name type="scientific">marine sediment metagenome</name>
    <dbReference type="NCBI Taxonomy" id="412755"/>
    <lineage>
        <taxon>unclassified sequences</taxon>
        <taxon>metagenomes</taxon>
        <taxon>ecological metagenomes</taxon>
    </lineage>
</organism>
<sequence>MKRQYTRLIFEARFNKGTGIYVYYVYNKGWGNPKDVIRVLIISVKEDIEFFMRIDEAVILAAGLNKVAGQMLIEQLPFVSEMK</sequence>
<protein>
    <submittedName>
        <fullName evidence="1">Uncharacterized protein</fullName>
    </submittedName>
</protein>
<dbReference type="EMBL" id="LAZR01017510">
    <property type="protein sequence ID" value="KKM00114.1"/>
    <property type="molecule type" value="Genomic_DNA"/>
</dbReference>
<reference evidence="1" key="1">
    <citation type="journal article" date="2015" name="Nature">
        <title>Complex archaea that bridge the gap between prokaryotes and eukaryotes.</title>
        <authorList>
            <person name="Spang A."/>
            <person name="Saw J.H."/>
            <person name="Jorgensen S.L."/>
            <person name="Zaremba-Niedzwiedzka K."/>
            <person name="Martijn J."/>
            <person name="Lind A.E."/>
            <person name="van Eijk R."/>
            <person name="Schleper C."/>
            <person name="Guy L."/>
            <person name="Ettema T.J."/>
        </authorList>
    </citation>
    <scope>NUCLEOTIDE SEQUENCE</scope>
</reference>
<proteinExistence type="predicted"/>
<comment type="caution">
    <text evidence="1">The sequence shown here is derived from an EMBL/GenBank/DDBJ whole genome shotgun (WGS) entry which is preliminary data.</text>
</comment>
<accession>A0A0F9GMW1</accession>
<gene>
    <name evidence="1" type="ORF">LCGC14_1807710</name>
</gene>
<name>A0A0F9GMW1_9ZZZZ</name>
<dbReference type="AlphaFoldDB" id="A0A0F9GMW1"/>